<protein>
    <submittedName>
        <fullName evidence="2">Uncharacterized protein</fullName>
    </submittedName>
</protein>
<evidence type="ECO:0000313" key="3">
    <source>
        <dbReference type="Proteomes" id="UP000002282"/>
    </source>
</evidence>
<evidence type="ECO:0000313" key="2">
    <source>
        <dbReference type="EMBL" id="KRK00473.1"/>
    </source>
</evidence>
<name>A0A0R1DTK9_DROYA</name>
<keyword evidence="1" id="KW-0175">Coiled coil</keyword>
<organism evidence="2 3">
    <name type="scientific">Drosophila yakuba</name>
    <name type="common">Fruit fly</name>
    <dbReference type="NCBI Taxonomy" id="7245"/>
    <lineage>
        <taxon>Eukaryota</taxon>
        <taxon>Metazoa</taxon>
        <taxon>Ecdysozoa</taxon>
        <taxon>Arthropoda</taxon>
        <taxon>Hexapoda</taxon>
        <taxon>Insecta</taxon>
        <taxon>Pterygota</taxon>
        <taxon>Neoptera</taxon>
        <taxon>Endopterygota</taxon>
        <taxon>Diptera</taxon>
        <taxon>Brachycera</taxon>
        <taxon>Muscomorpha</taxon>
        <taxon>Ephydroidea</taxon>
        <taxon>Drosophilidae</taxon>
        <taxon>Drosophila</taxon>
        <taxon>Sophophora</taxon>
    </lineage>
</organism>
<proteinExistence type="predicted"/>
<feature type="coiled-coil region" evidence="1">
    <location>
        <begin position="51"/>
        <end position="85"/>
    </location>
</feature>
<evidence type="ECO:0000256" key="1">
    <source>
        <dbReference type="SAM" id="Coils"/>
    </source>
</evidence>
<dbReference type="EMBL" id="CM000158">
    <property type="protein sequence ID" value="KRK00473.1"/>
    <property type="molecule type" value="Genomic_DNA"/>
</dbReference>
<reference evidence="2 3" key="2">
    <citation type="journal article" date="2007" name="PLoS Biol.">
        <title>Principles of genome evolution in the Drosophila melanogaster species group.</title>
        <authorList>
            <person name="Ranz J.M."/>
            <person name="Maurin D."/>
            <person name="Chan Y.S."/>
            <person name="von Grotthuss M."/>
            <person name="Hillier L.W."/>
            <person name="Roote J."/>
            <person name="Ashburner M."/>
            <person name="Bergman C.M."/>
        </authorList>
    </citation>
    <scope>NUCLEOTIDE SEQUENCE [LARGE SCALE GENOMIC DNA]</scope>
    <source>
        <strain evidence="3">Tai18E2 / Tucson 14021-0261.01</strain>
    </source>
</reference>
<reference evidence="2 3" key="1">
    <citation type="journal article" date="2007" name="Nature">
        <title>Evolution of genes and genomes on the Drosophila phylogeny.</title>
        <authorList>
            <consortium name="Drosophila 12 Genomes Consortium"/>
            <person name="Clark A.G."/>
            <person name="Eisen M.B."/>
            <person name="Smith D.R."/>
            <person name="Bergman C.M."/>
            <person name="Oliver B."/>
            <person name="Markow T.A."/>
            <person name="Kaufman T.C."/>
            <person name="Kellis M."/>
            <person name="Gelbart W."/>
            <person name="Iyer V.N."/>
            <person name="Pollard D.A."/>
            <person name="Sackton T.B."/>
            <person name="Larracuente A.M."/>
            <person name="Singh N.D."/>
            <person name="Abad J.P."/>
            <person name="Abt D.N."/>
            <person name="Adryan B."/>
            <person name="Aguade M."/>
            <person name="Akashi H."/>
            <person name="Anderson W.W."/>
            <person name="Aquadro C.F."/>
            <person name="Ardell D.H."/>
            <person name="Arguello R."/>
            <person name="Artieri C.G."/>
            <person name="Barbash D.A."/>
            <person name="Barker D."/>
            <person name="Barsanti P."/>
            <person name="Batterham P."/>
            <person name="Batzoglou S."/>
            <person name="Begun D."/>
            <person name="Bhutkar A."/>
            <person name="Blanco E."/>
            <person name="Bosak S.A."/>
            <person name="Bradley R.K."/>
            <person name="Brand A.D."/>
            <person name="Brent M.R."/>
            <person name="Brooks A.N."/>
            <person name="Brown R.H."/>
            <person name="Butlin R.K."/>
            <person name="Caggese C."/>
            <person name="Calvi B.R."/>
            <person name="Bernardo de Carvalho A."/>
            <person name="Caspi A."/>
            <person name="Castrezana S."/>
            <person name="Celniker S.E."/>
            <person name="Chang J.L."/>
            <person name="Chapple C."/>
            <person name="Chatterji S."/>
            <person name="Chinwalla A."/>
            <person name="Civetta A."/>
            <person name="Clifton S.W."/>
            <person name="Comeron J.M."/>
            <person name="Costello J.C."/>
            <person name="Coyne J.A."/>
            <person name="Daub J."/>
            <person name="David R.G."/>
            <person name="Delcher A.L."/>
            <person name="Delehaunty K."/>
            <person name="Do C.B."/>
            <person name="Ebling H."/>
            <person name="Edwards K."/>
            <person name="Eickbush T."/>
            <person name="Evans J.D."/>
            <person name="Filipski A."/>
            <person name="Findeiss S."/>
            <person name="Freyhult E."/>
            <person name="Fulton L."/>
            <person name="Fulton R."/>
            <person name="Garcia A.C."/>
            <person name="Gardiner A."/>
            <person name="Garfield D.A."/>
            <person name="Garvin B.E."/>
            <person name="Gibson G."/>
            <person name="Gilbert D."/>
            <person name="Gnerre S."/>
            <person name="Godfrey J."/>
            <person name="Good R."/>
            <person name="Gotea V."/>
            <person name="Gravely B."/>
            <person name="Greenberg A.J."/>
            <person name="Griffiths-Jones S."/>
            <person name="Gross S."/>
            <person name="Guigo R."/>
            <person name="Gustafson E.A."/>
            <person name="Haerty W."/>
            <person name="Hahn M.W."/>
            <person name="Halligan D.L."/>
            <person name="Halpern A.L."/>
            <person name="Halter G.M."/>
            <person name="Han M.V."/>
            <person name="Heger A."/>
            <person name="Hillier L."/>
            <person name="Hinrichs A.S."/>
            <person name="Holmes I."/>
            <person name="Hoskins R.A."/>
            <person name="Hubisz M.J."/>
            <person name="Hultmark D."/>
            <person name="Huntley M.A."/>
            <person name="Jaffe D.B."/>
            <person name="Jagadeeshan S."/>
            <person name="Jeck W.R."/>
            <person name="Johnson J."/>
            <person name="Jones C.D."/>
            <person name="Jordan W.C."/>
            <person name="Karpen G.H."/>
            <person name="Kataoka E."/>
            <person name="Keightley P.D."/>
            <person name="Kheradpour P."/>
            <person name="Kirkness E.F."/>
            <person name="Koerich L.B."/>
            <person name="Kristiansen K."/>
            <person name="Kudrna D."/>
            <person name="Kulathinal R.J."/>
            <person name="Kumar S."/>
            <person name="Kwok R."/>
            <person name="Lander E."/>
            <person name="Langley C.H."/>
            <person name="Lapoint R."/>
            <person name="Lazzaro B.P."/>
            <person name="Lee S.J."/>
            <person name="Levesque L."/>
            <person name="Li R."/>
            <person name="Lin C.F."/>
            <person name="Lin M.F."/>
            <person name="Lindblad-Toh K."/>
            <person name="Llopart A."/>
            <person name="Long M."/>
            <person name="Low L."/>
            <person name="Lozovsky E."/>
            <person name="Lu J."/>
            <person name="Luo M."/>
            <person name="Machado C.A."/>
            <person name="Makalowski W."/>
            <person name="Marzo M."/>
            <person name="Matsuda M."/>
            <person name="Matzkin L."/>
            <person name="McAllister B."/>
            <person name="McBride C.S."/>
            <person name="McKernan B."/>
            <person name="McKernan K."/>
            <person name="Mendez-Lago M."/>
            <person name="Minx P."/>
            <person name="Mollenhauer M.U."/>
            <person name="Montooth K."/>
            <person name="Mount S.M."/>
            <person name="Mu X."/>
            <person name="Myers E."/>
            <person name="Negre B."/>
            <person name="Newfeld S."/>
            <person name="Nielsen R."/>
            <person name="Noor M.A."/>
            <person name="O'Grady P."/>
            <person name="Pachter L."/>
            <person name="Papaceit M."/>
            <person name="Parisi M.J."/>
            <person name="Parisi M."/>
            <person name="Parts L."/>
            <person name="Pedersen J.S."/>
            <person name="Pesole G."/>
            <person name="Phillippy A.M."/>
            <person name="Ponting C.P."/>
            <person name="Pop M."/>
            <person name="Porcelli D."/>
            <person name="Powell J.R."/>
            <person name="Prohaska S."/>
            <person name="Pruitt K."/>
            <person name="Puig M."/>
            <person name="Quesneville H."/>
            <person name="Ram K.R."/>
            <person name="Rand D."/>
            <person name="Rasmussen M.D."/>
            <person name="Reed L.K."/>
            <person name="Reenan R."/>
            <person name="Reily A."/>
            <person name="Remington K.A."/>
            <person name="Rieger T.T."/>
            <person name="Ritchie M.G."/>
            <person name="Robin C."/>
            <person name="Rogers Y.H."/>
            <person name="Rohde C."/>
            <person name="Rozas J."/>
            <person name="Rubenfield M.J."/>
            <person name="Ruiz A."/>
            <person name="Russo S."/>
            <person name="Salzberg S.L."/>
            <person name="Sanchez-Gracia A."/>
            <person name="Saranga D.J."/>
            <person name="Sato H."/>
            <person name="Schaeffer S.W."/>
            <person name="Schatz M.C."/>
            <person name="Schlenke T."/>
            <person name="Schwartz R."/>
            <person name="Segarra C."/>
            <person name="Singh R.S."/>
            <person name="Sirot L."/>
            <person name="Sirota M."/>
            <person name="Sisneros N.B."/>
            <person name="Smith C.D."/>
            <person name="Smith T.F."/>
            <person name="Spieth J."/>
            <person name="Stage D.E."/>
            <person name="Stark A."/>
            <person name="Stephan W."/>
            <person name="Strausberg R.L."/>
            <person name="Strempel S."/>
            <person name="Sturgill D."/>
            <person name="Sutton G."/>
            <person name="Sutton G.G."/>
            <person name="Tao W."/>
            <person name="Teichmann S."/>
            <person name="Tobari Y.N."/>
            <person name="Tomimura Y."/>
            <person name="Tsolas J.M."/>
            <person name="Valente V.L."/>
            <person name="Venter E."/>
            <person name="Venter J.C."/>
            <person name="Vicario S."/>
            <person name="Vieira F.G."/>
            <person name="Vilella A.J."/>
            <person name="Villasante A."/>
            <person name="Walenz B."/>
            <person name="Wang J."/>
            <person name="Wasserman M."/>
            <person name="Watts T."/>
            <person name="Wilson D."/>
            <person name="Wilson R.K."/>
            <person name="Wing R.A."/>
            <person name="Wolfner M.F."/>
            <person name="Wong A."/>
            <person name="Wong G.K."/>
            <person name="Wu C.I."/>
            <person name="Wu G."/>
            <person name="Yamamoto D."/>
            <person name="Yang H.P."/>
            <person name="Yang S.P."/>
            <person name="Yorke J.A."/>
            <person name="Yoshida K."/>
            <person name="Zdobnov E."/>
            <person name="Zhang P."/>
            <person name="Zhang Y."/>
            <person name="Zimin A.V."/>
            <person name="Baldwin J."/>
            <person name="Abdouelleil A."/>
            <person name="Abdulkadir J."/>
            <person name="Abebe A."/>
            <person name="Abera B."/>
            <person name="Abreu J."/>
            <person name="Acer S.C."/>
            <person name="Aftuck L."/>
            <person name="Alexander A."/>
            <person name="An P."/>
            <person name="Anderson E."/>
            <person name="Anderson S."/>
            <person name="Arachi H."/>
            <person name="Azer M."/>
            <person name="Bachantsang P."/>
            <person name="Barry A."/>
            <person name="Bayul T."/>
            <person name="Berlin A."/>
            <person name="Bessette D."/>
            <person name="Bloom T."/>
            <person name="Blye J."/>
            <person name="Boguslavskiy L."/>
            <person name="Bonnet C."/>
            <person name="Boukhgalter B."/>
            <person name="Bourzgui I."/>
            <person name="Brown A."/>
            <person name="Cahill P."/>
            <person name="Channer S."/>
            <person name="Cheshatsang Y."/>
            <person name="Chuda L."/>
            <person name="Citroen M."/>
            <person name="Collymore A."/>
            <person name="Cooke P."/>
            <person name="Costello M."/>
            <person name="D'Aco K."/>
            <person name="Daza R."/>
            <person name="De Haan G."/>
            <person name="DeGray S."/>
            <person name="DeMaso C."/>
            <person name="Dhargay N."/>
            <person name="Dooley K."/>
            <person name="Dooley E."/>
            <person name="Doricent M."/>
            <person name="Dorje P."/>
            <person name="Dorjee K."/>
            <person name="Dupes A."/>
            <person name="Elong R."/>
            <person name="Falk J."/>
            <person name="Farina A."/>
            <person name="Faro S."/>
            <person name="Ferguson D."/>
            <person name="Fisher S."/>
            <person name="Foley C.D."/>
            <person name="Franke A."/>
            <person name="Friedrich D."/>
            <person name="Gadbois L."/>
            <person name="Gearin G."/>
            <person name="Gearin C.R."/>
            <person name="Giannoukos G."/>
            <person name="Goode T."/>
            <person name="Graham J."/>
            <person name="Grandbois E."/>
            <person name="Grewal S."/>
            <person name="Gyaltsen K."/>
            <person name="Hafez N."/>
            <person name="Hagos B."/>
            <person name="Hall J."/>
            <person name="Henson C."/>
            <person name="Hollinger A."/>
            <person name="Honan T."/>
            <person name="Huard M.D."/>
            <person name="Hughes L."/>
            <person name="Hurhula B."/>
            <person name="Husby M.E."/>
            <person name="Kamat A."/>
            <person name="Kanga B."/>
            <person name="Kashin S."/>
            <person name="Khazanovich D."/>
            <person name="Kisner P."/>
            <person name="Lance K."/>
            <person name="Lara M."/>
            <person name="Lee W."/>
            <person name="Lennon N."/>
            <person name="Letendre F."/>
            <person name="LeVine R."/>
            <person name="Lipovsky A."/>
            <person name="Liu X."/>
            <person name="Liu J."/>
            <person name="Liu S."/>
            <person name="Lokyitsang T."/>
            <person name="Lokyitsang Y."/>
            <person name="Lubonja R."/>
            <person name="Lui A."/>
            <person name="MacDonald P."/>
            <person name="Magnisalis V."/>
            <person name="Maru K."/>
            <person name="Matthews C."/>
            <person name="McCusker W."/>
            <person name="McDonough S."/>
            <person name="Mehta T."/>
            <person name="Meldrim J."/>
            <person name="Meneus L."/>
            <person name="Mihai O."/>
            <person name="Mihalev A."/>
            <person name="Mihova T."/>
            <person name="Mittelman R."/>
            <person name="Mlenga V."/>
            <person name="Montmayeur A."/>
            <person name="Mulrain L."/>
            <person name="Navidi A."/>
            <person name="Naylor J."/>
            <person name="Negash T."/>
            <person name="Nguyen T."/>
            <person name="Nguyen N."/>
            <person name="Nicol R."/>
            <person name="Norbu C."/>
            <person name="Norbu N."/>
            <person name="Novod N."/>
            <person name="O'Neill B."/>
            <person name="Osman S."/>
            <person name="Markiewicz E."/>
            <person name="Oyono O.L."/>
            <person name="Patti C."/>
            <person name="Phunkhang P."/>
            <person name="Pierre F."/>
            <person name="Priest M."/>
            <person name="Raghuraman S."/>
            <person name="Rege F."/>
            <person name="Reyes R."/>
            <person name="Rise C."/>
            <person name="Rogov P."/>
            <person name="Ross K."/>
            <person name="Ryan E."/>
            <person name="Settipalli S."/>
            <person name="Shea T."/>
            <person name="Sherpa N."/>
            <person name="Shi L."/>
            <person name="Shih D."/>
            <person name="Sparrow T."/>
            <person name="Spaulding J."/>
            <person name="Stalker J."/>
            <person name="Stange-Thomann N."/>
            <person name="Stavropoulos S."/>
            <person name="Stone C."/>
            <person name="Strader C."/>
            <person name="Tesfaye S."/>
            <person name="Thomson T."/>
            <person name="Thoulutsang Y."/>
            <person name="Thoulutsang D."/>
            <person name="Topham K."/>
            <person name="Topping I."/>
            <person name="Tsamla T."/>
            <person name="Vassiliev H."/>
            <person name="Vo A."/>
            <person name="Wangchuk T."/>
            <person name="Wangdi T."/>
            <person name="Weiand M."/>
            <person name="Wilkinson J."/>
            <person name="Wilson A."/>
            <person name="Yadav S."/>
            <person name="Young G."/>
            <person name="Yu Q."/>
            <person name="Zembek L."/>
            <person name="Zhong D."/>
            <person name="Zimmer A."/>
            <person name="Zwirko Z."/>
            <person name="Jaffe D.B."/>
            <person name="Alvarez P."/>
            <person name="Brockman W."/>
            <person name="Butler J."/>
            <person name="Chin C."/>
            <person name="Gnerre S."/>
            <person name="Grabherr M."/>
            <person name="Kleber M."/>
            <person name="Mauceli E."/>
            <person name="MacCallum I."/>
        </authorList>
    </citation>
    <scope>NUCLEOTIDE SEQUENCE [LARGE SCALE GENOMIC DNA]</scope>
    <source>
        <strain evidence="3">Tai18E2 / Tucson 14021-0261.01</strain>
    </source>
</reference>
<sequence length="108" mass="12301">MFRGAYKILTFLKTRETMFLCKRRPFSDLFDKGGRGSGGIDTYHVKHLQGNKGKEARIMELTAQIESLEMQIKALEKSKSAEAKAAKGELILVLKELKQALRNIRMNK</sequence>
<dbReference type="AlphaFoldDB" id="A0A0R1DTK9"/>
<dbReference type="OrthoDB" id="7844237at2759"/>
<dbReference type="KEGG" id="dya:Dyak_GE29042"/>
<dbReference type="Proteomes" id="UP000002282">
    <property type="component" value="Chromosome 2R"/>
</dbReference>
<keyword evidence="3" id="KW-1185">Reference proteome</keyword>
<gene>
    <name evidence="2" type="primary">Dyak\GE29042</name>
    <name evidence="2" type="synonym">GE29042</name>
    <name evidence="2" type="ORF">Dyak_GE29042</name>
</gene>
<accession>A0A0R1DTK9</accession>